<evidence type="ECO:0000313" key="3">
    <source>
        <dbReference type="EMBL" id="MCQ6957034.1"/>
    </source>
</evidence>
<comment type="similarity">
    <text evidence="1">Belongs to the short-chain dehydrogenases/reductases (SDR) family.</text>
</comment>
<accession>A0ABT1SXF9</accession>
<name>A0ABT1SXF9_9SPHI</name>
<keyword evidence="4" id="KW-1185">Reference proteome</keyword>
<dbReference type="PANTHER" id="PTHR24320">
    <property type="entry name" value="RETINOL DEHYDROGENASE"/>
    <property type="match status" value="1"/>
</dbReference>
<gene>
    <name evidence="3" type="ORF">NPE20_03660</name>
</gene>
<dbReference type="PRINTS" id="PR00081">
    <property type="entry name" value="GDHRDH"/>
</dbReference>
<dbReference type="RefSeq" id="WP_256537244.1">
    <property type="nucleotide sequence ID" value="NZ_JANHOH010000001.1"/>
</dbReference>
<dbReference type="PROSITE" id="PS00061">
    <property type="entry name" value="ADH_SHORT"/>
    <property type="match status" value="1"/>
</dbReference>
<dbReference type="PANTHER" id="PTHR24320:SF283">
    <property type="entry name" value="RETINOL DEHYDROGENASE 11"/>
    <property type="match status" value="1"/>
</dbReference>
<dbReference type="SUPFAM" id="SSF51735">
    <property type="entry name" value="NAD(P)-binding Rossmann-fold domains"/>
    <property type="match status" value="1"/>
</dbReference>
<comment type="caution">
    <text evidence="3">The sequence shown here is derived from an EMBL/GenBank/DDBJ whole genome shotgun (WGS) entry which is preliminary data.</text>
</comment>
<keyword evidence="2" id="KW-0560">Oxidoreductase</keyword>
<dbReference type="Gene3D" id="3.40.50.720">
    <property type="entry name" value="NAD(P)-binding Rossmann-like Domain"/>
    <property type="match status" value="1"/>
</dbReference>
<dbReference type="InterPro" id="IPR036291">
    <property type="entry name" value="NAD(P)-bd_dom_sf"/>
</dbReference>
<protein>
    <submittedName>
        <fullName evidence="3">SDR family NAD(P)-dependent oxidoreductase</fullName>
    </submittedName>
</protein>
<dbReference type="EMBL" id="JANHOH010000001">
    <property type="protein sequence ID" value="MCQ6957034.1"/>
    <property type="molecule type" value="Genomic_DNA"/>
</dbReference>
<dbReference type="InterPro" id="IPR020904">
    <property type="entry name" value="Sc_DH/Rdtase_CS"/>
</dbReference>
<evidence type="ECO:0000313" key="4">
    <source>
        <dbReference type="Proteomes" id="UP001204376"/>
    </source>
</evidence>
<sequence length="305" mass="32636">MELITTGFGRKSTASEVVKGINLKGKRVIITGGASGIGIPTAVALASAGADITLAVRNEASGLTVAKDIIRDSGNPNVHVGYLDVSKRKSIADFLKTWEGPLDILINNAGVMAIPDLQFTEDGWEMQFATNYMGHFELALGLHSSLTSAGNARIVAVSSSGHLLSPVIFDDLHFDFRFYDPLYAYGQSKSAVALFAVAAHKRWAKDGITVNALNPGAIATNLQRHTGGLKTPAELQKTPEQGAATSVLLATSPILEGNGGHYFENCNEAEIVEKRPSDYHGVARYAIDPDYADRLWDVSIKLLGR</sequence>
<dbReference type="Pfam" id="PF00106">
    <property type="entry name" value="adh_short"/>
    <property type="match status" value="2"/>
</dbReference>
<dbReference type="InterPro" id="IPR002347">
    <property type="entry name" value="SDR_fam"/>
</dbReference>
<evidence type="ECO:0000256" key="1">
    <source>
        <dbReference type="ARBA" id="ARBA00006484"/>
    </source>
</evidence>
<dbReference type="Proteomes" id="UP001204376">
    <property type="component" value="Unassembled WGS sequence"/>
</dbReference>
<organism evidence="3 4">
    <name type="scientific">Mucilaginibacter aquariorum</name>
    <dbReference type="NCBI Taxonomy" id="2967225"/>
    <lineage>
        <taxon>Bacteria</taxon>
        <taxon>Pseudomonadati</taxon>
        <taxon>Bacteroidota</taxon>
        <taxon>Sphingobacteriia</taxon>
        <taxon>Sphingobacteriales</taxon>
        <taxon>Sphingobacteriaceae</taxon>
        <taxon>Mucilaginibacter</taxon>
    </lineage>
</organism>
<evidence type="ECO:0000256" key="2">
    <source>
        <dbReference type="ARBA" id="ARBA00023002"/>
    </source>
</evidence>
<proteinExistence type="inferred from homology"/>
<dbReference type="CDD" id="cd05327">
    <property type="entry name" value="retinol-DH_like_SDR_c_like"/>
    <property type="match status" value="1"/>
</dbReference>
<reference evidence="3 4" key="1">
    <citation type="submission" date="2022-07" db="EMBL/GenBank/DDBJ databases">
        <title>Mucilaginibacter sp. JC4.</title>
        <authorList>
            <person name="Le V."/>
            <person name="Ko S.-R."/>
            <person name="Ahn C.-Y."/>
            <person name="Oh H.-M."/>
        </authorList>
    </citation>
    <scope>NUCLEOTIDE SEQUENCE [LARGE SCALE GENOMIC DNA]</scope>
    <source>
        <strain evidence="3 4">JC4</strain>
    </source>
</reference>